<evidence type="ECO:0000313" key="5">
    <source>
        <dbReference type="EMBL" id="PVI05553.1"/>
    </source>
</evidence>
<keyword evidence="6" id="KW-1185">Reference proteome</keyword>
<dbReference type="PANTHER" id="PTHR43827:SF3">
    <property type="entry name" value="NADP-DEPENDENT OXIDOREDUCTASE DOMAIN-CONTAINING PROTEIN"/>
    <property type="match status" value="1"/>
</dbReference>
<proteinExistence type="inferred from homology"/>
<protein>
    <submittedName>
        <fullName evidence="5">Aldo-keto reductase-like protein</fullName>
    </submittedName>
</protein>
<dbReference type="InterPro" id="IPR020471">
    <property type="entry name" value="AKR"/>
</dbReference>
<keyword evidence="2" id="KW-0521">NADP</keyword>
<dbReference type="Gene3D" id="3.20.20.100">
    <property type="entry name" value="NADP-dependent oxidoreductase domain"/>
    <property type="match status" value="1"/>
</dbReference>
<dbReference type="GO" id="GO:0016616">
    <property type="term" value="F:oxidoreductase activity, acting on the CH-OH group of donors, NAD or NADP as acceptor"/>
    <property type="evidence" value="ECO:0007669"/>
    <property type="project" value="UniProtKB-ARBA"/>
</dbReference>
<dbReference type="PANTHER" id="PTHR43827">
    <property type="entry name" value="2,5-DIKETO-D-GLUCONIC ACID REDUCTASE"/>
    <property type="match status" value="1"/>
</dbReference>
<accession>A0A2V1E4P7</accession>
<dbReference type="Proteomes" id="UP000244855">
    <property type="component" value="Unassembled WGS sequence"/>
</dbReference>
<evidence type="ECO:0000256" key="2">
    <source>
        <dbReference type="ARBA" id="ARBA00022857"/>
    </source>
</evidence>
<evidence type="ECO:0000259" key="4">
    <source>
        <dbReference type="Pfam" id="PF00248"/>
    </source>
</evidence>
<reference evidence="5 6" key="1">
    <citation type="journal article" date="2018" name="Sci. Rep.">
        <title>Comparative genomics provides insights into the lifestyle and reveals functional heterogeneity of dark septate endophytic fungi.</title>
        <authorList>
            <person name="Knapp D.G."/>
            <person name="Nemeth J.B."/>
            <person name="Barry K."/>
            <person name="Hainaut M."/>
            <person name="Henrissat B."/>
            <person name="Johnson J."/>
            <person name="Kuo A."/>
            <person name="Lim J.H.P."/>
            <person name="Lipzen A."/>
            <person name="Nolan M."/>
            <person name="Ohm R.A."/>
            <person name="Tamas L."/>
            <person name="Grigoriev I.V."/>
            <person name="Spatafora J.W."/>
            <person name="Nagy L.G."/>
            <person name="Kovacs G.M."/>
        </authorList>
    </citation>
    <scope>NUCLEOTIDE SEQUENCE [LARGE SCALE GENOMIC DNA]</scope>
    <source>
        <strain evidence="5 6">DSE2036</strain>
    </source>
</reference>
<dbReference type="AlphaFoldDB" id="A0A2V1E4P7"/>
<keyword evidence="3" id="KW-0560">Oxidoreductase</keyword>
<name>A0A2V1E4P7_9PLEO</name>
<dbReference type="EMBL" id="KZ805313">
    <property type="protein sequence ID" value="PVI05553.1"/>
    <property type="molecule type" value="Genomic_DNA"/>
</dbReference>
<dbReference type="STRING" id="97972.A0A2V1E4P7"/>
<organism evidence="5 6">
    <name type="scientific">Periconia macrospinosa</name>
    <dbReference type="NCBI Taxonomy" id="97972"/>
    <lineage>
        <taxon>Eukaryota</taxon>
        <taxon>Fungi</taxon>
        <taxon>Dikarya</taxon>
        <taxon>Ascomycota</taxon>
        <taxon>Pezizomycotina</taxon>
        <taxon>Dothideomycetes</taxon>
        <taxon>Pleosporomycetidae</taxon>
        <taxon>Pleosporales</taxon>
        <taxon>Massarineae</taxon>
        <taxon>Periconiaceae</taxon>
        <taxon>Periconia</taxon>
    </lineage>
</organism>
<evidence type="ECO:0000313" key="6">
    <source>
        <dbReference type="Proteomes" id="UP000244855"/>
    </source>
</evidence>
<sequence length="360" mass="40358">MYFQEGLTLEFVHLEGLSMKYSGIAIARFSHSVTVRISRIPAYCIRTSPAHSSNRSMSSSATSRLLTADSDDWKPAFIYGTAWKKERTAELVKLAIQSGFREVDTAAQPRHYQEHLVGDALRDVYAESLVTREKMYLQTKYTTPAGQDPKNMPYDASAPLEDQIRTSVASSLKNLRPAQDSEEDSYIDCLLLHSPLQTVEQTLQAWAILESYVPKKIRSLGISNVSLPVLKAIHENSSIKPAVVQNRFYPQTRYDAPLRAFCGQHHISYQSFWTLTGNPHLLQSDPVSQLSHAVQVSRSVALYALVMDQGIVVLNGTTSAAHMEEDVSGIRKVRDWAQGHEKDWDGISRGFSNIIQSTHF</sequence>
<gene>
    <name evidence="5" type="ORF">DM02DRAFT_724969</name>
</gene>
<dbReference type="InterPro" id="IPR023210">
    <property type="entry name" value="NADP_OxRdtase_dom"/>
</dbReference>
<dbReference type="SUPFAM" id="SSF51430">
    <property type="entry name" value="NAD(P)-linked oxidoreductase"/>
    <property type="match status" value="1"/>
</dbReference>
<dbReference type="InterPro" id="IPR036812">
    <property type="entry name" value="NAD(P)_OxRdtase_dom_sf"/>
</dbReference>
<evidence type="ECO:0000256" key="1">
    <source>
        <dbReference type="ARBA" id="ARBA00007905"/>
    </source>
</evidence>
<dbReference type="OrthoDB" id="5357513at2759"/>
<comment type="similarity">
    <text evidence="1">Belongs to the aldo/keto reductase family.</text>
</comment>
<feature type="domain" description="NADP-dependent oxidoreductase" evidence="4">
    <location>
        <begin position="82"/>
        <end position="268"/>
    </location>
</feature>
<dbReference type="CDD" id="cd19071">
    <property type="entry name" value="AKR_AKR1-5-like"/>
    <property type="match status" value="1"/>
</dbReference>
<dbReference type="Pfam" id="PF00248">
    <property type="entry name" value="Aldo_ket_red"/>
    <property type="match status" value="1"/>
</dbReference>
<evidence type="ECO:0000256" key="3">
    <source>
        <dbReference type="ARBA" id="ARBA00023002"/>
    </source>
</evidence>